<organism evidence="4 5">
    <name type="scientific">Hypsibius exemplaris</name>
    <name type="common">Freshwater tardigrade</name>
    <dbReference type="NCBI Taxonomy" id="2072580"/>
    <lineage>
        <taxon>Eukaryota</taxon>
        <taxon>Metazoa</taxon>
        <taxon>Ecdysozoa</taxon>
        <taxon>Tardigrada</taxon>
        <taxon>Eutardigrada</taxon>
        <taxon>Parachela</taxon>
        <taxon>Hypsibioidea</taxon>
        <taxon>Hypsibiidae</taxon>
        <taxon>Hypsibius</taxon>
    </lineage>
</organism>
<dbReference type="InterPro" id="IPR011009">
    <property type="entry name" value="Kinase-like_dom_sf"/>
</dbReference>
<feature type="domain" description="ABC1 atypical kinase-like" evidence="3">
    <location>
        <begin position="156"/>
        <end position="401"/>
    </location>
</feature>
<evidence type="ECO:0000259" key="3">
    <source>
        <dbReference type="Pfam" id="PF03109"/>
    </source>
</evidence>
<dbReference type="AlphaFoldDB" id="A0A1W0WWI4"/>
<dbReference type="PANTHER" id="PTHR43173:SF28">
    <property type="entry name" value="AARF DOMAIN CONTAINING KINASE 5"/>
    <property type="match status" value="1"/>
</dbReference>
<sequence>MSKMSLTLPSSPHTLFRRHSSTIPYSSYSRLKTVTKSSLLAVPVVALLGSAGFYLLQDARERRKIRGTFNGFKRFFRTMASGALITADYKYNLHGLVEDSPAYDAAITGCHTRSAERVLQTCLANGGLYIKMGQGLSAVGQANFVPREYATTLQVLQDKVLSFRPTELDELFLEDFGVAPETLFSKLDRTPIAAASLAQVFRATTMDGRDVAVKCQYIDLRDRYSGDIRTVGLVLEFLHWIFPEFMGNWIFNEIKDTLALELDFIKEGRNSEKCARDLANLSYLYVPKVLWSLTSPRVLTTEFIDNAAKITDVDRIKKMALSINDINQKLLTIFGEQIFRSGFVHADPHPGNIFVRRHNGKAQIVLLDHGLYETIPDAVRVNICHVYKATVMGDHINMKKYSDLLGMPDYLMFAQVLVQRPLGQIGRRLLGMKKDLSKKDFDQLRKEMDGHVEKAVATVKAMPKSLYLVMRNMNLVRAICVVHGNPIDRYTIFSRIAAKTAALDPVAIVAVPTVYGRASAAMEFAVFEWNLLLYAISSRMLLMAVTVMRYFGWMSSHRTTTATGFLSDAKTAGEHPPAAMPL</sequence>
<dbReference type="OrthoDB" id="427480at2759"/>
<dbReference type="CDD" id="cd13969">
    <property type="entry name" value="ADCK1-like"/>
    <property type="match status" value="1"/>
</dbReference>
<keyword evidence="5" id="KW-1185">Reference proteome</keyword>
<dbReference type="EMBL" id="MTYJ01000037">
    <property type="protein sequence ID" value="OQV19564.1"/>
    <property type="molecule type" value="Genomic_DNA"/>
</dbReference>
<evidence type="ECO:0000313" key="5">
    <source>
        <dbReference type="Proteomes" id="UP000192578"/>
    </source>
</evidence>
<name>A0A1W0WWI4_HYPEX</name>
<protein>
    <submittedName>
        <fullName evidence="4">AarF domain-containing protein kinase 5</fullName>
    </submittedName>
</protein>
<evidence type="ECO:0000256" key="1">
    <source>
        <dbReference type="ARBA" id="ARBA00009670"/>
    </source>
</evidence>
<feature type="transmembrane region" description="Helical" evidence="2">
    <location>
        <begin position="531"/>
        <end position="551"/>
    </location>
</feature>
<keyword evidence="2" id="KW-0812">Transmembrane</keyword>
<dbReference type="InterPro" id="IPR051130">
    <property type="entry name" value="Mito_struct-func_regulator"/>
</dbReference>
<comment type="caution">
    <text evidence="4">The sequence shown here is derived from an EMBL/GenBank/DDBJ whole genome shotgun (WGS) entry which is preliminary data.</text>
</comment>
<keyword evidence="2" id="KW-1133">Transmembrane helix</keyword>
<keyword evidence="4" id="KW-0808">Transferase</keyword>
<keyword evidence="2" id="KW-0472">Membrane</keyword>
<proteinExistence type="inferred from homology"/>
<dbReference type="SUPFAM" id="SSF56112">
    <property type="entry name" value="Protein kinase-like (PK-like)"/>
    <property type="match status" value="1"/>
</dbReference>
<dbReference type="Pfam" id="PF03109">
    <property type="entry name" value="ABC1"/>
    <property type="match status" value="1"/>
</dbReference>
<gene>
    <name evidence="4" type="ORF">BV898_06338</name>
</gene>
<dbReference type="Proteomes" id="UP000192578">
    <property type="component" value="Unassembled WGS sequence"/>
</dbReference>
<evidence type="ECO:0000313" key="4">
    <source>
        <dbReference type="EMBL" id="OQV19564.1"/>
    </source>
</evidence>
<evidence type="ECO:0000256" key="2">
    <source>
        <dbReference type="SAM" id="Phobius"/>
    </source>
</evidence>
<dbReference type="PANTHER" id="PTHR43173">
    <property type="entry name" value="ABC1 FAMILY PROTEIN"/>
    <property type="match status" value="1"/>
</dbReference>
<comment type="similarity">
    <text evidence="1">Belongs to the protein kinase superfamily. ADCK protein kinase family.</text>
</comment>
<dbReference type="InterPro" id="IPR045307">
    <property type="entry name" value="ADCK1_dom"/>
</dbReference>
<keyword evidence="4" id="KW-0418">Kinase</keyword>
<reference evidence="5" key="1">
    <citation type="submission" date="2017-01" db="EMBL/GenBank/DDBJ databases">
        <title>Comparative genomics of anhydrobiosis in the tardigrade Hypsibius dujardini.</title>
        <authorList>
            <person name="Yoshida Y."/>
            <person name="Koutsovoulos G."/>
            <person name="Laetsch D."/>
            <person name="Stevens L."/>
            <person name="Kumar S."/>
            <person name="Horikawa D."/>
            <person name="Ishino K."/>
            <person name="Komine S."/>
            <person name="Tomita M."/>
            <person name="Blaxter M."/>
            <person name="Arakawa K."/>
        </authorList>
    </citation>
    <scope>NUCLEOTIDE SEQUENCE [LARGE SCALE GENOMIC DNA]</scope>
    <source>
        <strain evidence="5">Z151</strain>
    </source>
</reference>
<accession>A0A1W0WWI4</accession>
<dbReference type="GO" id="GO:0016301">
    <property type="term" value="F:kinase activity"/>
    <property type="evidence" value="ECO:0007669"/>
    <property type="project" value="UniProtKB-KW"/>
</dbReference>
<dbReference type="InterPro" id="IPR004147">
    <property type="entry name" value="ABC1_dom"/>
</dbReference>